<evidence type="ECO:0000259" key="2">
    <source>
        <dbReference type="Pfam" id="PF02954"/>
    </source>
</evidence>
<feature type="domain" description="DNA binding HTH" evidence="2">
    <location>
        <begin position="90"/>
        <end position="128"/>
    </location>
</feature>
<keyword evidence="4" id="KW-1185">Reference proteome</keyword>
<proteinExistence type="predicted"/>
<dbReference type="PRINTS" id="PR01590">
    <property type="entry name" value="HTHFIS"/>
</dbReference>
<name>A0ABY1QQZ2_9SPHN</name>
<dbReference type="InterPro" id="IPR002197">
    <property type="entry name" value="HTH_Fis"/>
</dbReference>
<evidence type="ECO:0000256" key="1">
    <source>
        <dbReference type="SAM" id="MobiDB-lite"/>
    </source>
</evidence>
<feature type="region of interest" description="Disordered" evidence="1">
    <location>
        <begin position="130"/>
        <end position="168"/>
    </location>
</feature>
<dbReference type="EMBL" id="FXUI01000009">
    <property type="protein sequence ID" value="SMP76314.1"/>
    <property type="molecule type" value="Genomic_DNA"/>
</dbReference>
<dbReference type="Proteomes" id="UP001157910">
    <property type="component" value="Unassembled WGS sequence"/>
</dbReference>
<sequence>MIGPSPHPTRLRLVGELTEATRLAAEMVRGSATRIGVGAANQATLDDWAGSGTDVVVVDLSVNLKDVLSRLRGVGGSVTASVSGLVGQNIADVERELILQTLHHCGGNRSAAAAMLGISVRTMRNKLRSFSAEGMEVPPSSERPPAARRGRDVKGERQAAQPSPRGRA</sequence>
<accession>A0ABY1QQZ2</accession>
<dbReference type="Gene3D" id="1.10.10.60">
    <property type="entry name" value="Homeodomain-like"/>
    <property type="match status" value="1"/>
</dbReference>
<reference evidence="3 4" key="1">
    <citation type="submission" date="2017-05" db="EMBL/GenBank/DDBJ databases">
        <authorList>
            <person name="Varghese N."/>
            <person name="Submissions S."/>
        </authorList>
    </citation>
    <scope>NUCLEOTIDE SEQUENCE [LARGE SCALE GENOMIC DNA]</scope>
    <source>
        <strain evidence="3 4">SM16</strain>
    </source>
</reference>
<dbReference type="InterPro" id="IPR009057">
    <property type="entry name" value="Homeodomain-like_sf"/>
</dbReference>
<gene>
    <name evidence="3" type="ORF">SAMN06296065_10995</name>
</gene>
<protein>
    <submittedName>
        <fullName evidence="3">Regulatory protein, Fis family</fullName>
    </submittedName>
</protein>
<dbReference type="RefSeq" id="WP_283406710.1">
    <property type="nucleotide sequence ID" value="NZ_FXUI01000009.1"/>
</dbReference>
<dbReference type="Pfam" id="PF02954">
    <property type="entry name" value="HTH_8"/>
    <property type="match status" value="1"/>
</dbReference>
<evidence type="ECO:0000313" key="4">
    <source>
        <dbReference type="Proteomes" id="UP001157910"/>
    </source>
</evidence>
<comment type="caution">
    <text evidence="3">The sequence shown here is derived from an EMBL/GenBank/DDBJ whole genome shotgun (WGS) entry which is preliminary data.</text>
</comment>
<evidence type="ECO:0000313" key="3">
    <source>
        <dbReference type="EMBL" id="SMP76314.1"/>
    </source>
</evidence>
<organism evidence="3 4">
    <name type="scientific">Novosphingobium panipatense</name>
    <dbReference type="NCBI Taxonomy" id="428991"/>
    <lineage>
        <taxon>Bacteria</taxon>
        <taxon>Pseudomonadati</taxon>
        <taxon>Pseudomonadota</taxon>
        <taxon>Alphaproteobacteria</taxon>
        <taxon>Sphingomonadales</taxon>
        <taxon>Sphingomonadaceae</taxon>
        <taxon>Novosphingobium</taxon>
    </lineage>
</organism>
<dbReference type="SUPFAM" id="SSF46689">
    <property type="entry name" value="Homeodomain-like"/>
    <property type="match status" value="1"/>
</dbReference>